<dbReference type="PANTHER" id="PTHR31471">
    <property type="entry name" value="OS02G0116800 PROTEIN"/>
    <property type="match status" value="1"/>
</dbReference>
<dbReference type="OrthoDB" id="1879425at2759"/>
<evidence type="ECO:0000256" key="3">
    <source>
        <dbReference type="SAM" id="MobiDB-lite"/>
    </source>
</evidence>
<feature type="compositionally biased region" description="Basic and acidic residues" evidence="3">
    <location>
        <begin position="47"/>
        <end position="58"/>
    </location>
</feature>
<dbReference type="AlphaFoldDB" id="A0A1R3HP95"/>
<reference evidence="6" key="1">
    <citation type="submission" date="2013-09" db="EMBL/GenBank/DDBJ databases">
        <title>Corchorus olitorius genome sequencing.</title>
        <authorList>
            <person name="Alam M."/>
            <person name="Haque M.S."/>
            <person name="Islam M.S."/>
            <person name="Emdad E.M."/>
            <person name="Islam M.M."/>
            <person name="Ahmed B."/>
            <person name="Halim A."/>
            <person name="Hossen Q.M.M."/>
            <person name="Hossain M.Z."/>
            <person name="Ahmed R."/>
            <person name="Khan M.M."/>
            <person name="Islam R."/>
            <person name="Rashid M.M."/>
            <person name="Khan S.A."/>
            <person name="Rahman M.S."/>
            <person name="Alam M."/>
            <person name="Yahiya A.S."/>
            <person name="Khan M.S."/>
            <person name="Azam M.S."/>
            <person name="Haque T."/>
            <person name="Lashkar M.Z.H."/>
            <person name="Akhand A.I."/>
            <person name="Morshed G."/>
            <person name="Roy S."/>
            <person name="Uddin K.S."/>
            <person name="Rabeya T."/>
            <person name="Hossain A.S."/>
            <person name="Chowdhury A."/>
            <person name="Snigdha A.R."/>
            <person name="Mortoza M.S."/>
            <person name="Matin S.A."/>
            <person name="Hoque S.M.E."/>
            <person name="Islam M.K."/>
            <person name="Roy D.K."/>
            <person name="Haider R."/>
            <person name="Moosa M.M."/>
            <person name="Elias S.M."/>
            <person name="Hasan A.M."/>
            <person name="Jahan S."/>
            <person name="Shafiuddin M."/>
            <person name="Mahmood N."/>
            <person name="Shommy N.S."/>
        </authorList>
    </citation>
    <scope>NUCLEOTIDE SEQUENCE [LARGE SCALE GENOMIC DNA]</scope>
    <source>
        <strain evidence="6">cv. O-4</strain>
    </source>
</reference>
<name>A0A1R3HP95_9ROSI</name>
<evidence type="ECO:0000259" key="4">
    <source>
        <dbReference type="Pfam" id="PF03763"/>
    </source>
</evidence>
<accession>A0A1R3HP95</accession>
<dbReference type="STRING" id="93759.A0A1R3HP95"/>
<dbReference type="Pfam" id="PF03763">
    <property type="entry name" value="Remorin_C"/>
    <property type="match status" value="1"/>
</dbReference>
<feature type="domain" description="Remorin C-terminal" evidence="4">
    <location>
        <begin position="212"/>
        <end position="315"/>
    </location>
</feature>
<evidence type="ECO:0000313" key="5">
    <source>
        <dbReference type="EMBL" id="OMO71981.1"/>
    </source>
</evidence>
<evidence type="ECO:0000256" key="2">
    <source>
        <dbReference type="SAM" id="Coils"/>
    </source>
</evidence>
<keyword evidence="6" id="KW-1185">Reference proteome</keyword>
<comment type="caution">
    <text evidence="5">The sequence shown here is derived from an EMBL/GenBank/DDBJ whole genome shotgun (WGS) entry which is preliminary data.</text>
</comment>
<feature type="compositionally biased region" description="Basic and acidic residues" evidence="3">
    <location>
        <begin position="73"/>
        <end position="85"/>
    </location>
</feature>
<gene>
    <name evidence="5" type="ORF">COLO4_27923</name>
</gene>
<keyword evidence="2" id="KW-0175">Coiled coil</keyword>
<evidence type="ECO:0000313" key="6">
    <source>
        <dbReference type="Proteomes" id="UP000187203"/>
    </source>
</evidence>
<feature type="coiled-coil region" evidence="2">
    <location>
        <begin position="223"/>
        <end position="265"/>
    </location>
</feature>
<dbReference type="PANTHER" id="PTHR31471:SF51">
    <property type="entry name" value="REMORIN FAMILY PROTEIN"/>
    <property type="match status" value="1"/>
</dbReference>
<sequence length="320" mass="35642">MTSWNNDSNYETDQVVAVAAAAYAINLMDEESSIHDQTKTSVGLEPSLRRDKSRKEDETFPISKPRILSKQFTGEDSRKGSESVESKVTITDVPDEKAIRRAPSFKKPVTFADHMGSSSSTRPISPPKPDLLSSQPEIAAVKPDLSTIKPERASAKPDLPTTRPVSTAPKPDYFPKKPGTAAARPEQPPSVTPVAPEMEAKRQSGARPGTGQSEAEAWEKAEMAKIKEKYVKLNSTILDWEEKKKKKARSKLEKAEQSELEKKRARALTKFRNEMEYIKEVADGARAQAQSRQRDDELKVKEKANKIRETGKVPRTCFCC</sequence>
<proteinExistence type="inferred from homology"/>
<evidence type="ECO:0000256" key="1">
    <source>
        <dbReference type="ARBA" id="ARBA00005711"/>
    </source>
</evidence>
<organism evidence="5 6">
    <name type="scientific">Corchorus olitorius</name>
    <dbReference type="NCBI Taxonomy" id="93759"/>
    <lineage>
        <taxon>Eukaryota</taxon>
        <taxon>Viridiplantae</taxon>
        <taxon>Streptophyta</taxon>
        <taxon>Embryophyta</taxon>
        <taxon>Tracheophyta</taxon>
        <taxon>Spermatophyta</taxon>
        <taxon>Magnoliopsida</taxon>
        <taxon>eudicotyledons</taxon>
        <taxon>Gunneridae</taxon>
        <taxon>Pentapetalae</taxon>
        <taxon>rosids</taxon>
        <taxon>malvids</taxon>
        <taxon>Malvales</taxon>
        <taxon>Malvaceae</taxon>
        <taxon>Grewioideae</taxon>
        <taxon>Apeibeae</taxon>
        <taxon>Corchorus</taxon>
    </lineage>
</organism>
<dbReference type="EMBL" id="AWUE01019713">
    <property type="protein sequence ID" value="OMO71981.1"/>
    <property type="molecule type" value="Genomic_DNA"/>
</dbReference>
<dbReference type="Proteomes" id="UP000187203">
    <property type="component" value="Unassembled WGS sequence"/>
</dbReference>
<comment type="similarity">
    <text evidence="1">Belongs to the remorin family.</text>
</comment>
<dbReference type="InterPro" id="IPR005516">
    <property type="entry name" value="Remorin_C"/>
</dbReference>
<protein>
    <recommendedName>
        <fullName evidence="4">Remorin C-terminal domain-containing protein</fullName>
    </recommendedName>
</protein>
<feature type="region of interest" description="Disordered" evidence="3">
    <location>
        <begin position="31"/>
        <end position="219"/>
    </location>
</feature>